<organism evidence="1 2">
    <name type="scientific">Zingiber officinale</name>
    <name type="common">Ginger</name>
    <name type="synonym">Amomum zingiber</name>
    <dbReference type="NCBI Taxonomy" id="94328"/>
    <lineage>
        <taxon>Eukaryota</taxon>
        <taxon>Viridiplantae</taxon>
        <taxon>Streptophyta</taxon>
        <taxon>Embryophyta</taxon>
        <taxon>Tracheophyta</taxon>
        <taxon>Spermatophyta</taxon>
        <taxon>Magnoliopsida</taxon>
        <taxon>Liliopsida</taxon>
        <taxon>Zingiberales</taxon>
        <taxon>Zingiberaceae</taxon>
        <taxon>Zingiber</taxon>
    </lineage>
</organism>
<evidence type="ECO:0000313" key="2">
    <source>
        <dbReference type="Proteomes" id="UP000734854"/>
    </source>
</evidence>
<dbReference type="AlphaFoldDB" id="A0A8J5FJK6"/>
<reference evidence="1 2" key="1">
    <citation type="submission" date="2020-08" db="EMBL/GenBank/DDBJ databases">
        <title>Plant Genome Project.</title>
        <authorList>
            <person name="Zhang R.-G."/>
        </authorList>
    </citation>
    <scope>NUCLEOTIDE SEQUENCE [LARGE SCALE GENOMIC DNA]</scope>
    <source>
        <tissue evidence="1">Rhizome</tissue>
    </source>
</reference>
<sequence>MCWALGCGAEEKVVGTHKAPGSCPFCGGAVEATDVEKAIRFCFLPMCLKTIRSFEIEGFVAARYGNPDWKRTHEPGSQPVVVVSWLLKNGATCVGRTVLDEFAFGLELSTPVQYDVFVCADGRC</sequence>
<dbReference type="InterPro" id="IPR036928">
    <property type="entry name" value="AS_sf"/>
</dbReference>
<dbReference type="SUPFAM" id="SSF75304">
    <property type="entry name" value="Amidase signature (AS) enzymes"/>
    <property type="match status" value="1"/>
</dbReference>
<name>A0A8J5FJK6_ZINOF</name>
<gene>
    <name evidence="1" type="ORF">ZIOFF_059408</name>
</gene>
<evidence type="ECO:0000313" key="1">
    <source>
        <dbReference type="EMBL" id="KAG6482769.1"/>
    </source>
</evidence>
<dbReference type="PANTHER" id="PTHR33320">
    <property type="entry name" value="METHIONYL-TRNA SYNTHETASE"/>
    <property type="match status" value="1"/>
</dbReference>
<comment type="caution">
    <text evidence="1">The sequence shown here is derived from an EMBL/GenBank/DDBJ whole genome shotgun (WGS) entry which is preliminary data.</text>
</comment>
<accession>A0A8J5FJK6</accession>
<dbReference type="PANTHER" id="PTHR33320:SF30">
    <property type="entry name" value="OS04G0606200 PROTEIN"/>
    <property type="match status" value="1"/>
</dbReference>
<protein>
    <submittedName>
        <fullName evidence="1">Uncharacterized protein</fullName>
    </submittedName>
</protein>
<dbReference type="Proteomes" id="UP000734854">
    <property type="component" value="Unassembled WGS sequence"/>
</dbReference>
<dbReference type="EMBL" id="JACMSC010000016">
    <property type="protein sequence ID" value="KAG6482769.1"/>
    <property type="molecule type" value="Genomic_DNA"/>
</dbReference>
<proteinExistence type="predicted"/>
<keyword evidence="2" id="KW-1185">Reference proteome</keyword>